<feature type="domain" description="Cation efflux protein transmembrane" evidence="8">
    <location>
        <begin position="29"/>
        <end position="226"/>
    </location>
</feature>
<evidence type="ECO:0000256" key="2">
    <source>
        <dbReference type="ARBA" id="ARBA00008114"/>
    </source>
</evidence>
<dbReference type="GO" id="GO:0008324">
    <property type="term" value="F:monoatomic cation transmembrane transporter activity"/>
    <property type="evidence" value="ECO:0007669"/>
    <property type="project" value="InterPro"/>
</dbReference>
<comment type="similarity">
    <text evidence="2">Belongs to the cation diffusion facilitator (CDF) transporter (TC 2.A.4) family.</text>
</comment>
<dbReference type="PANTHER" id="PTHR43840">
    <property type="entry name" value="MITOCHONDRIAL METAL TRANSPORTER 1-RELATED"/>
    <property type="match status" value="1"/>
</dbReference>
<dbReference type="InterPro" id="IPR027469">
    <property type="entry name" value="Cation_efflux_TMD_sf"/>
</dbReference>
<keyword evidence="3" id="KW-0813">Transport</keyword>
<sequence>MLKAMKPINISNLIATTSHQKIEASRRVLFLNLIVYTLISAAELTIGTTDHSTALLADGQNNLTGIVSVTALIVGLTFSKRPSDEFHLEGHWQFENLAVFLTGLGMFLVGLVCVWEGITQTLALFAGRYAAPLKGQAAYMAAISGVSMLALCWFNHFIAGKTQSGSLAASARDFLSDALTSTGTMLAIIGASLLRIHWIDPVAALLLGCFIIWNGCQILSTSAEKLSNGFNPQLRDQIMAKMLTVSGVLDVTFVDGRYSGNNIIIETEIVLASEDSLTKSYRICKSVEQVLQVSLPILYCCIQVKPAPSAKMANQSLAVNWHPR</sequence>
<comment type="caution">
    <text evidence="10">The sequence shown here is derived from an EMBL/GenBank/DDBJ whole genome shotgun (WGS) entry which is preliminary data.</text>
</comment>
<dbReference type="Gene3D" id="1.20.1510.10">
    <property type="entry name" value="Cation efflux protein transmembrane domain"/>
    <property type="match status" value="1"/>
</dbReference>
<feature type="transmembrane region" description="Helical" evidence="7">
    <location>
        <begin position="28"/>
        <end position="47"/>
    </location>
</feature>
<feature type="domain" description="Cation efflux protein cytoplasmic" evidence="9">
    <location>
        <begin position="234"/>
        <end position="306"/>
    </location>
</feature>
<dbReference type="Gene3D" id="3.30.70.1350">
    <property type="entry name" value="Cation efflux protein, cytoplasmic domain"/>
    <property type="match status" value="1"/>
</dbReference>
<evidence type="ECO:0000256" key="1">
    <source>
        <dbReference type="ARBA" id="ARBA00004141"/>
    </source>
</evidence>
<dbReference type="InterPro" id="IPR058533">
    <property type="entry name" value="Cation_efflux_TM"/>
</dbReference>
<keyword evidence="5 7" id="KW-1133">Transmembrane helix</keyword>
<organism evidence="10 11">
    <name type="scientific">Lacticaseibacillus paracasei subsp. paracasei Lpp126</name>
    <dbReference type="NCBI Taxonomy" id="1256206"/>
    <lineage>
        <taxon>Bacteria</taxon>
        <taxon>Bacillati</taxon>
        <taxon>Bacillota</taxon>
        <taxon>Bacilli</taxon>
        <taxon>Lactobacillales</taxon>
        <taxon>Lactobacillaceae</taxon>
        <taxon>Lacticaseibacillus</taxon>
    </lineage>
</organism>
<dbReference type="EMBL" id="ANKC01000945">
    <property type="protein sequence ID" value="EPC73384.1"/>
    <property type="molecule type" value="Genomic_DNA"/>
</dbReference>
<dbReference type="GO" id="GO:0016020">
    <property type="term" value="C:membrane"/>
    <property type="evidence" value="ECO:0007669"/>
    <property type="project" value="UniProtKB-SubCell"/>
</dbReference>
<protein>
    <submittedName>
        <fullName evidence="10">Putative cation efflux family protein</fullName>
    </submittedName>
</protein>
<gene>
    <name evidence="10" type="ORF">Lpp126_13262</name>
</gene>
<dbReference type="InterPro" id="IPR002524">
    <property type="entry name" value="Cation_efflux"/>
</dbReference>
<dbReference type="PANTHER" id="PTHR43840:SF50">
    <property type="entry name" value="MANGANESE EFFLUX SYSTEM PROTEIN MNES"/>
    <property type="match status" value="1"/>
</dbReference>
<keyword evidence="6 7" id="KW-0472">Membrane</keyword>
<dbReference type="InterPro" id="IPR027470">
    <property type="entry name" value="Cation_efflux_CTD"/>
</dbReference>
<dbReference type="SUPFAM" id="SSF161111">
    <property type="entry name" value="Cation efflux protein transmembrane domain-like"/>
    <property type="match status" value="1"/>
</dbReference>
<feature type="transmembrane region" description="Helical" evidence="7">
    <location>
        <begin position="59"/>
        <end position="78"/>
    </location>
</feature>
<reference evidence="10 11" key="1">
    <citation type="journal article" date="2013" name="PLoS ONE">
        <title>Lactobacillus paracasei comparative genomics: towards species pan-genome definition and exploitation of diversity.</title>
        <authorList>
            <person name="Smokvina T."/>
            <person name="Wels M."/>
            <person name="Polka J."/>
            <person name="Chervaux C."/>
            <person name="Brisse S."/>
            <person name="Boekhorst J."/>
            <person name="van Hylckama Vlieg J.E."/>
            <person name="Siezen R.J."/>
        </authorList>
    </citation>
    <scope>NUCLEOTIDE SEQUENCE [LARGE SCALE GENOMIC DNA]</scope>
    <source>
        <strain evidence="10 11">Lpp126</strain>
    </source>
</reference>
<proteinExistence type="inferred from homology"/>
<dbReference type="Pfam" id="PF16916">
    <property type="entry name" value="ZT_dimer"/>
    <property type="match status" value="1"/>
</dbReference>
<name>S2R7R5_LACPA</name>
<accession>S2R7R5</accession>
<evidence type="ECO:0000256" key="3">
    <source>
        <dbReference type="ARBA" id="ARBA00022448"/>
    </source>
</evidence>
<dbReference type="InterPro" id="IPR036837">
    <property type="entry name" value="Cation_efflux_CTD_sf"/>
</dbReference>
<feature type="transmembrane region" description="Helical" evidence="7">
    <location>
        <begin position="138"/>
        <end position="158"/>
    </location>
</feature>
<dbReference type="InterPro" id="IPR050291">
    <property type="entry name" value="CDF_Transporter"/>
</dbReference>
<dbReference type="Proteomes" id="UP000014243">
    <property type="component" value="Unassembled WGS sequence"/>
</dbReference>
<dbReference type="NCBIfam" id="TIGR01297">
    <property type="entry name" value="CDF"/>
    <property type="match status" value="1"/>
</dbReference>
<evidence type="ECO:0000256" key="7">
    <source>
        <dbReference type="SAM" id="Phobius"/>
    </source>
</evidence>
<dbReference type="SUPFAM" id="SSF160240">
    <property type="entry name" value="Cation efflux protein cytoplasmic domain-like"/>
    <property type="match status" value="1"/>
</dbReference>
<evidence type="ECO:0000259" key="8">
    <source>
        <dbReference type="Pfam" id="PF01545"/>
    </source>
</evidence>
<feature type="transmembrane region" description="Helical" evidence="7">
    <location>
        <begin position="98"/>
        <end position="118"/>
    </location>
</feature>
<keyword evidence="4 7" id="KW-0812">Transmembrane</keyword>
<evidence type="ECO:0000256" key="5">
    <source>
        <dbReference type="ARBA" id="ARBA00022989"/>
    </source>
</evidence>
<comment type="subcellular location">
    <subcellularLocation>
        <location evidence="1">Membrane</location>
        <topology evidence="1">Multi-pass membrane protein</topology>
    </subcellularLocation>
</comment>
<dbReference type="PATRIC" id="fig|1256206.3.peg.2033"/>
<evidence type="ECO:0000256" key="6">
    <source>
        <dbReference type="ARBA" id="ARBA00023136"/>
    </source>
</evidence>
<dbReference type="AlphaFoldDB" id="S2R7R5"/>
<evidence type="ECO:0000256" key="4">
    <source>
        <dbReference type="ARBA" id="ARBA00022692"/>
    </source>
</evidence>
<evidence type="ECO:0000259" key="9">
    <source>
        <dbReference type="Pfam" id="PF16916"/>
    </source>
</evidence>
<evidence type="ECO:0000313" key="11">
    <source>
        <dbReference type="Proteomes" id="UP000014243"/>
    </source>
</evidence>
<dbReference type="Pfam" id="PF01545">
    <property type="entry name" value="Cation_efflux"/>
    <property type="match status" value="1"/>
</dbReference>
<evidence type="ECO:0000313" key="10">
    <source>
        <dbReference type="EMBL" id="EPC73384.1"/>
    </source>
</evidence>